<evidence type="ECO:0000259" key="2">
    <source>
        <dbReference type="SMART" id="SM00382"/>
    </source>
</evidence>
<dbReference type="Gene3D" id="3.40.50.300">
    <property type="entry name" value="P-loop containing nucleotide triphosphate hydrolases"/>
    <property type="match status" value="1"/>
</dbReference>
<dbReference type="PANTHER" id="PTHR43566:SF2">
    <property type="entry name" value="DUF4143 DOMAIN-CONTAINING PROTEIN"/>
    <property type="match status" value="1"/>
</dbReference>
<sequence>MVIYSTWQANRNINSLMAQYIQRYLEQDLKQGLSQFPVVAILGSRQCGKSTLAKKVIQDLGKSVYLDLEVVSDLSKLNDPEAFLRANQDKLVCLDEIQRIPEIFPLIRGLTDITRRSGQILVLGSASPELLRQTSESLAGRINFIDLTPFLISELPENSLRQHWLRGGYPDSFLAPSDAVSWRWRGNMIRTYLEQDVPNFGFTISTQTLQHLWMMLAHTSGQLLNTAKLADSLGVSRTTITFYIDILEKTYMVRVLRPLFTNLKKRLVKSPKVYLRDTGLMHHLLNIEDQNTLLGHPSYGGSWETYALEQICSTLGYSWKPAFYRTSNGAEIDLVLEKGMRRIAVEFKASTAPKATRGLHHAMQDLDITEAYLVAPLPEETTYPYREGVTVTTVVQLPALIEPSPQSD</sequence>
<accession>A0A6C2UVB6</accession>
<name>A0A6C2UVB6_9BACT</name>
<dbReference type="Pfam" id="PF13173">
    <property type="entry name" value="AAA_14"/>
    <property type="match status" value="1"/>
</dbReference>
<dbReference type="Pfam" id="PF13635">
    <property type="entry name" value="DUF4143"/>
    <property type="match status" value="1"/>
</dbReference>
<dbReference type="PANTHER" id="PTHR43566">
    <property type="entry name" value="CONSERVED PROTEIN"/>
    <property type="match status" value="1"/>
</dbReference>
<dbReference type="SMART" id="SM00382">
    <property type="entry name" value="AAA"/>
    <property type="match status" value="1"/>
</dbReference>
<protein>
    <recommendedName>
        <fullName evidence="2">AAA+ ATPase domain-containing protein</fullName>
    </recommendedName>
</protein>
<dbReference type="InterPro" id="IPR025420">
    <property type="entry name" value="DUF4143"/>
</dbReference>
<keyword evidence="4" id="KW-1185">Reference proteome</keyword>
<dbReference type="Proteomes" id="UP000346198">
    <property type="component" value="Unassembled WGS sequence"/>
</dbReference>
<organism evidence="3 4">
    <name type="scientific">Pontiella sulfatireligans</name>
    <dbReference type="NCBI Taxonomy" id="2750658"/>
    <lineage>
        <taxon>Bacteria</taxon>
        <taxon>Pseudomonadati</taxon>
        <taxon>Kiritimatiellota</taxon>
        <taxon>Kiritimatiellia</taxon>
        <taxon>Kiritimatiellales</taxon>
        <taxon>Pontiellaceae</taxon>
        <taxon>Pontiella</taxon>
    </lineage>
</organism>
<dbReference type="InterPro" id="IPR027417">
    <property type="entry name" value="P-loop_NTPase"/>
</dbReference>
<evidence type="ECO:0000313" key="4">
    <source>
        <dbReference type="Proteomes" id="UP000346198"/>
    </source>
</evidence>
<dbReference type="SUPFAM" id="SSF46785">
    <property type="entry name" value="Winged helix' DNA-binding domain"/>
    <property type="match status" value="1"/>
</dbReference>
<feature type="domain" description="AAA+ ATPase" evidence="2">
    <location>
        <begin position="35"/>
        <end position="148"/>
    </location>
</feature>
<reference evidence="3 4" key="1">
    <citation type="submission" date="2019-04" db="EMBL/GenBank/DDBJ databases">
        <authorList>
            <person name="Van Vliet M D."/>
        </authorList>
    </citation>
    <scope>NUCLEOTIDE SEQUENCE [LARGE SCALE GENOMIC DNA]</scope>
    <source>
        <strain evidence="3 4">F21</strain>
    </source>
</reference>
<proteinExistence type="predicted"/>
<dbReference type="RefSeq" id="WP_187356391.1">
    <property type="nucleotide sequence ID" value="NZ_CAAHFH010000003.1"/>
</dbReference>
<evidence type="ECO:0000313" key="3">
    <source>
        <dbReference type="EMBL" id="VGO23114.1"/>
    </source>
</evidence>
<dbReference type="GO" id="GO:0003677">
    <property type="term" value="F:DNA binding"/>
    <property type="evidence" value="ECO:0007669"/>
    <property type="project" value="UniProtKB-KW"/>
</dbReference>
<dbReference type="AlphaFoldDB" id="A0A6C2UVB6"/>
<dbReference type="InterPro" id="IPR036390">
    <property type="entry name" value="WH_DNA-bd_sf"/>
</dbReference>
<evidence type="ECO:0000256" key="1">
    <source>
        <dbReference type="ARBA" id="ARBA00023125"/>
    </source>
</evidence>
<dbReference type="InterPro" id="IPR041682">
    <property type="entry name" value="AAA_14"/>
</dbReference>
<keyword evidence="1" id="KW-0238">DNA-binding</keyword>
<gene>
    <name evidence="3" type="ORF">SCARR_05217</name>
</gene>
<dbReference type="InterPro" id="IPR003593">
    <property type="entry name" value="AAA+_ATPase"/>
</dbReference>
<dbReference type="SUPFAM" id="SSF52540">
    <property type="entry name" value="P-loop containing nucleoside triphosphate hydrolases"/>
    <property type="match status" value="1"/>
</dbReference>
<dbReference type="EMBL" id="CAAHFH010000003">
    <property type="protein sequence ID" value="VGO23114.1"/>
    <property type="molecule type" value="Genomic_DNA"/>
</dbReference>